<dbReference type="InterPro" id="IPR011855">
    <property type="entry name" value="Phgtail_TP901_1"/>
</dbReference>
<dbReference type="Gene3D" id="4.10.410.40">
    <property type="match status" value="1"/>
</dbReference>
<sequence length="142" mass="14846">MAFRHGKNAVLKLDNSSGTLVDLSGYLDEISMPRSIETGETTTFGINAKTYITGLSDATISLAGKFDSTADAHFSGILSALLAGTIDSVSFEYGKEGSTSGRVKYSGEALLTSYEVSSPVADVVTFSAELQVTGAVTRGTWS</sequence>
<reference evidence="1" key="1">
    <citation type="submission" date="2020-04" db="EMBL/GenBank/DDBJ databases">
        <authorList>
            <person name="Chiriac C."/>
            <person name="Salcher M."/>
            <person name="Ghai R."/>
            <person name="Kavagutti S V."/>
        </authorList>
    </citation>
    <scope>NUCLEOTIDE SEQUENCE</scope>
</reference>
<gene>
    <name evidence="1" type="ORF">UFOVP711_27</name>
</gene>
<protein>
    <submittedName>
        <fullName evidence="1">Phage major tail protein TP901-1</fullName>
    </submittedName>
</protein>
<evidence type="ECO:0000313" key="1">
    <source>
        <dbReference type="EMBL" id="CAB4158818.1"/>
    </source>
</evidence>
<proteinExistence type="predicted"/>
<dbReference type="EMBL" id="LR796677">
    <property type="protein sequence ID" value="CAB4158818.1"/>
    <property type="molecule type" value="Genomic_DNA"/>
</dbReference>
<organism evidence="1">
    <name type="scientific">uncultured Caudovirales phage</name>
    <dbReference type="NCBI Taxonomy" id="2100421"/>
    <lineage>
        <taxon>Viruses</taxon>
        <taxon>Duplodnaviria</taxon>
        <taxon>Heunggongvirae</taxon>
        <taxon>Uroviricota</taxon>
        <taxon>Caudoviricetes</taxon>
        <taxon>Peduoviridae</taxon>
        <taxon>Maltschvirus</taxon>
        <taxon>Maltschvirus maltsch</taxon>
    </lineage>
</organism>
<name>A0A6J5NPA3_9CAUD</name>
<accession>A0A6J5NPA3</accession>
<dbReference type="Pfam" id="PF06199">
    <property type="entry name" value="Phage_tail_2"/>
    <property type="match status" value="1"/>
</dbReference>